<accession>A0ABX8B0Q3</accession>
<keyword evidence="3" id="KW-0067">ATP-binding</keyword>
<dbReference type="InterPro" id="IPR020568">
    <property type="entry name" value="Ribosomal_Su5_D2-typ_SF"/>
</dbReference>
<dbReference type="InterPro" id="IPR001208">
    <property type="entry name" value="MCM_dom"/>
</dbReference>
<dbReference type="InterPro" id="IPR027417">
    <property type="entry name" value="P-loop_NTPase"/>
</dbReference>
<feature type="domain" description="AAA+ ATPase" evidence="4">
    <location>
        <begin position="218"/>
        <end position="400"/>
    </location>
</feature>
<evidence type="ECO:0000313" key="5">
    <source>
        <dbReference type="EMBL" id="QUV94534.1"/>
    </source>
</evidence>
<evidence type="ECO:0000256" key="1">
    <source>
        <dbReference type="ARBA" id="ARBA00006354"/>
    </source>
</evidence>
<evidence type="ECO:0000259" key="4">
    <source>
        <dbReference type="SMART" id="SM00382"/>
    </source>
</evidence>
<gene>
    <name evidence="5" type="ORF">J8C05_03550</name>
</gene>
<sequence>MALFKTFGAAVFGIDAHLVQVEVHLTPHMGDSQPTVTMVGLPDAAVRESRERIRAAIANCGYLFPNQRMTVNLAPADLRKEGSGFDLPIAVGVLGAAGDWRGRYVAETLFVGELSLDGQVRPVKGALSMALKARENGLRYMVVPRDNAPETAVVSGLATYPVDSLADVLNLLESDPLPPPFTVDVSAMLAATTDGHADFRDIRGQLHVRRAIEVACAGGHNILMIGPPGSGKTMLARRIPTILPPLTFEEALDVTRIHSVAGLTQRQGLVCERPFRNPHVTVSDAGLIGGGAAPRPGEVSLAHHGVLFLDELPEFDRNALEVLRQPLEDGKVTISRAAMSLTFPARFMLAAAMNPCPCGFFNDPTRECQCTPAQIQRYVAKISGPLLDRIDIHVDVPAVHFRELATDAPGEDSATIRARVMRARERQLERFRTRDKTKPAMFCNAHMTPQAIRRYCRLDSAGRQMLETAMARLGLSARAYDRILKVSRTIADLEGATNIAAHHVAEAIQYRSLDRSYWK</sequence>
<proteinExistence type="inferred from homology"/>
<dbReference type="InterPro" id="IPR025158">
    <property type="entry name" value="Mg_chelat-rel_C"/>
</dbReference>
<dbReference type="InterPro" id="IPR000523">
    <property type="entry name" value="Mg_chelatse_chII-like_cat_dom"/>
</dbReference>
<dbReference type="InterPro" id="IPR003593">
    <property type="entry name" value="AAA+_ATPase"/>
</dbReference>
<dbReference type="PANTHER" id="PTHR32039:SF7">
    <property type="entry name" value="COMPETENCE PROTEIN COMM"/>
    <property type="match status" value="1"/>
</dbReference>
<dbReference type="EMBL" id="CP072642">
    <property type="protein sequence ID" value="QUV94534.1"/>
    <property type="molecule type" value="Genomic_DNA"/>
</dbReference>
<dbReference type="PANTHER" id="PTHR32039">
    <property type="entry name" value="MAGNESIUM-CHELATASE SUBUNIT CHLI"/>
    <property type="match status" value="1"/>
</dbReference>
<protein>
    <submittedName>
        <fullName evidence="5">YifB family Mg chelatase-like AAA ATPase</fullName>
    </submittedName>
</protein>
<keyword evidence="2" id="KW-0547">Nucleotide-binding</keyword>
<dbReference type="Proteomes" id="UP000677668">
    <property type="component" value="Chromosome 1"/>
</dbReference>
<dbReference type="PRINTS" id="PR01657">
    <property type="entry name" value="MCMFAMILY"/>
</dbReference>
<dbReference type="SMART" id="SM00382">
    <property type="entry name" value="AAA"/>
    <property type="match status" value="1"/>
</dbReference>
<name>A0ABX8B0Q3_9BACT</name>
<evidence type="ECO:0000256" key="2">
    <source>
        <dbReference type="ARBA" id="ARBA00022741"/>
    </source>
</evidence>
<comment type="similarity">
    <text evidence="1">Belongs to the Mg-chelatase subunits D/I family. ComM subfamily.</text>
</comment>
<dbReference type="InterPro" id="IPR004482">
    <property type="entry name" value="Mg_chelat-rel"/>
</dbReference>
<dbReference type="NCBIfam" id="TIGR00368">
    <property type="entry name" value="YifB family Mg chelatase-like AAA ATPase"/>
    <property type="match status" value="1"/>
</dbReference>
<evidence type="ECO:0000256" key="3">
    <source>
        <dbReference type="ARBA" id="ARBA00022840"/>
    </source>
</evidence>
<dbReference type="SUPFAM" id="SSF54211">
    <property type="entry name" value="Ribosomal protein S5 domain 2-like"/>
    <property type="match status" value="1"/>
</dbReference>
<evidence type="ECO:0000313" key="6">
    <source>
        <dbReference type="Proteomes" id="UP000677668"/>
    </source>
</evidence>
<dbReference type="Gene3D" id="3.30.230.10">
    <property type="match status" value="1"/>
</dbReference>
<dbReference type="InterPro" id="IPR014721">
    <property type="entry name" value="Ribsml_uS5_D2-typ_fold_subgr"/>
</dbReference>
<keyword evidence="6" id="KW-1185">Reference proteome</keyword>
<dbReference type="InterPro" id="IPR045006">
    <property type="entry name" value="CHLI-like"/>
</dbReference>
<dbReference type="Pfam" id="PF13335">
    <property type="entry name" value="Mg_chelatase_C"/>
    <property type="match status" value="1"/>
</dbReference>
<dbReference type="RefSeq" id="WP_211422821.1">
    <property type="nucleotide sequence ID" value="NZ_CP072642.1"/>
</dbReference>
<dbReference type="Gene3D" id="3.40.50.300">
    <property type="entry name" value="P-loop containing nucleotide triphosphate hydrolases"/>
    <property type="match status" value="1"/>
</dbReference>
<dbReference type="SUPFAM" id="SSF52540">
    <property type="entry name" value="P-loop containing nucleoside triphosphate hydrolases"/>
    <property type="match status" value="1"/>
</dbReference>
<organism evidence="5 6">
    <name type="scientific">Chloracidobacterium sp. N</name>
    <dbReference type="NCBI Taxonomy" id="2821540"/>
    <lineage>
        <taxon>Bacteria</taxon>
        <taxon>Pseudomonadati</taxon>
        <taxon>Acidobacteriota</taxon>
        <taxon>Terriglobia</taxon>
        <taxon>Terriglobales</taxon>
        <taxon>Acidobacteriaceae</taxon>
        <taxon>Chloracidobacterium</taxon>
        <taxon>Chloracidobacterium aggregatum</taxon>
    </lineage>
</organism>
<dbReference type="Pfam" id="PF13541">
    <property type="entry name" value="ChlI"/>
    <property type="match status" value="1"/>
</dbReference>
<dbReference type="Pfam" id="PF01078">
    <property type="entry name" value="Mg_chelatase"/>
    <property type="match status" value="1"/>
</dbReference>
<reference evidence="5 6" key="1">
    <citation type="submission" date="2021-03" db="EMBL/GenBank/DDBJ databases">
        <title>Genomic and phenotypic characterization of Chloracidobacterium isolates provides evidence for multiple species.</title>
        <authorList>
            <person name="Saini M.K."/>
            <person name="Costas A.M.G."/>
            <person name="Tank M."/>
            <person name="Bryant D.A."/>
        </authorList>
    </citation>
    <scope>NUCLEOTIDE SEQUENCE [LARGE SCALE GENOMIC DNA]</scope>
    <source>
        <strain evidence="5 6">N</strain>
    </source>
</reference>